<dbReference type="InterPro" id="IPR036514">
    <property type="entry name" value="SGNH_hydro_sf"/>
</dbReference>
<dbReference type="Gene3D" id="3.40.50.1110">
    <property type="entry name" value="SGNH hydrolase"/>
    <property type="match status" value="1"/>
</dbReference>
<dbReference type="EMBL" id="JACICC010000002">
    <property type="protein sequence ID" value="MBB3809079.1"/>
    <property type="molecule type" value="Genomic_DNA"/>
</dbReference>
<feature type="region of interest" description="Disordered" evidence="1">
    <location>
        <begin position="50"/>
        <end position="79"/>
    </location>
</feature>
<keyword evidence="4" id="KW-1185">Reference proteome</keyword>
<evidence type="ECO:0000256" key="1">
    <source>
        <dbReference type="SAM" id="MobiDB-lite"/>
    </source>
</evidence>
<evidence type="ECO:0000313" key="3">
    <source>
        <dbReference type="EMBL" id="MBB3809079.1"/>
    </source>
</evidence>
<dbReference type="RefSeq" id="WP_183751069.1">
    <property type="nucleotide sequence ID" value="NZ_JACICC010000002.1"/>
</dbReference>
<feature type="compositionally biased region" description="Low complexity" evidence="1">
    <location>
        <begin position="50"/>
        <end position="69"/>
    </location>
</feature>
<accession>A0A7W5Z3F3</accession>
<organism evidence="3 4">
    <name type="scientific">Pseudochelatococcus contaminans</name>
    <dbReference type="NCBI Taxonomy" id="1538103"/>
    <lineage>
        <taxon>Bacteria</taxon>
        <taxon>Pseudomonadati</taxon>
        <taxon>Pseudomonadota</taxon>
        <taxon>Alphaproteobacteria</taxon>
        <taxon>Hyphomicrobiales</taxon>
        <taxon>Chelatococcaceae</taxon>
        <taxon>Pseudochelatococcus</taxon>
    </lineage>
</organism>
<dbReference type="InterPro" id="IPR007407">
    <property type="entry name" value="DUF459"/>
</dbReference>
<comment type="caution">
    <text evidence="3">The sequence shown here is derived from an EMBL/GenBank/DDBJ whole genome shotgun (WGS) entry which is preliminary data.</text>
</comment>
<dbReference type="Proteomes" id="UP000537592">
    <property type="component" value="Unassembled WGS sequence"/>
</dbReference>
<dbReference type="SUPFAM" id="SSF52266">
    <property type="entry name" value="SGNH hydrolase"/>
    <property type="match status" value="1"/>
</dbReference>
<dbReference type="AlphaFoldDB" id="A0A7W5Z3F3"/>
<reference evidence="3 4" key="1">
    <citation type="submission" date="2020-08" db="EMBL/GenBank/DDBJ databases">
        <title>Genomic Encyclopedia of Type Strains, Phase IV (KMG-IV): sequencing the most valuable type-strain genomes for metagenomic binning, comparative biology and taxonomic classification.</title>
        <authorList>
            <person name="Goeker M."/>
        </authorList>
    </citation>
    <scope>NUCLEOTIDE SEQUENCE [LARGE SCALE GENOMIC DNA]</scope>
    <source>
        <strain evidence="3 4">DSM 28760</strain>
    </source>
</reference>
<evidence type="ECO:0000313" key="4">
    <source>
        <dbReference type="Proteomes" id="UP000537592"/>
    </source>
</evidence>
<proteinExistence type="predicted"/>
<feature type="chain" id="PRO_5031573625" description="DUF459 domain-containing protein" evidence="2">
    <location>
        <begin position="34"/>
        <end position="442"/>
    </location>
</feature>
<name>A0A7W5Z3F3_9HYPH</name>
<protein>
    <recommendedName>
        <fullName evidence="5">DUF459 domain-containing protein</fullName>
    </recommendedName>
</protein>
<keyword evidence="2" id="KW-0732">Signal</keyword>
<dbReference type="GO" id="GO:0016788">
    <property type="term" value="F:hydrolase activity, acting on ester bonds"/>
    <property type="evidence" value="ECO:0007669"/>
    <property type="project" value="UniProtKB-ARBA"/>
</dbReference>
<evidence type="ECO:0000256" key="2">
    <source>
        <dbReference type="SAM" id="SignalP"/>
    </source>
</evidence>
<dbReference type="Pfam" id="PF04311">
    <property type="entry name" value="DUF459"/>
    <property type="match status" value="1"/>
</dbReference>
<sequence length="442" mass="46676">MPMRRNRFPARGRKCLLVAGLAAIIAAGGTTYAAADPLTRFLDGLFKQEQPQAQPQAKPRAAPQKPRPATRQVPRKPQPATVIVRDAQQKREANAFIAVIGDSLAESLVGGLRDAFAATNEIAVVNRASNRNALGRTQDEDWKFLTRDYMRDSNAATQPITLGVVLFGADDKQSILDGTGKPVPFGTPEWQAAMSAHIDTAIRAFADRGVPLVWVGPPPMRAEAHNAMSAALNALYREEVLKAGGVFVDIWSAFSSEDKGFIANGPDVRGQDARLRTADGVGLTASGARKVAHFTEIEIRRLLQARGIATVIASPTGATDNQSTGGPSDALLSLPDMPVPVVIPVKPVAGPILPLLALQPTPDGTLLHNRPAAKGDAAALIHRVYGEGRAPEPVTGRADDFSWQNNAIAGDFVPASVPDHAALPSTDDGGNDPMAVAARSAP</sequence>
<feature type="region of interest" description="Disordered" evidence="1">
    <location>
        <begin position="419"/>
        <end position="442"/>
    </location>
</feature>
<gene>
    <name evidence="3" type="ORF">FHS81_001149</name>
</gene>
<evidence type="ECO:0008006" key="5">
    <source>
        <dbReference type="Google" id="ProtNLM"/>
    </source>
</evidence>
<feature type="signal peptide" evidence="2">
    <location>
        <begin position="1"/>
        <end position="33"/>
    </location>
</feature>